<dbReference type="GO" id="GO:0005886">
    <property type="term" value="C:plasma membrane"/>
    <property type="evidence" value="ECO:0007669"/>
    <property type="project" value="UniProtKB-SubCell"/>
</dbReference>
<keyword evidence="13" id="KW-1185">Reference proteome</keyword>
<keyword evidence="4" id="KW-1003">Cell membrane</keyword>
<comment type="subcellular location">
    <subcellularLocation>
        <location evidence="1 10">Cell membrane</location>
        <topology evidence="1 10">Multi-pass membrane protein</topology>
    </subcellularLocation>
</comment>
<keyword evidence="7 10" id="KW-1133">Transmembrane helix</keyword>
<dbReference type="PANTHER" id="PTHR30450:SF14">
    <property type="entry name" value="TRANSPORTER, PERMEASE PROTEIN, PUTATIVE-RELATED"/>
    <property type="match status" value="1"/>
</dbReference>
<organism evidence="12 13">
    <name type="scientific">Staphylococcus massiliensis S46</name>
    <dbReference type="NCBI Taxonomy" id="1229783"/>
    <lineage>
        <taxon>Bacteria</taxon>
        <taxon>Bacillati</taxon>
        <taxon>Bacillota</taxon>
        <taxon>Bacilli</taxon>
        <taxon>Bacillales</taxon>
        <taxon>Staphylococcaceae</taxon>
        <taxon>Staphylococcus</taxon>
    </lineage>
</organism>
<dbReference type="PANTHER" id="PTHR30450">
    <property type="entry name" value="ABC TRANSPORTER PERMEASE"/>
    <property type="match status" value="1"/>
</dbReference>
<evidence type="ECO:0000256" key="9">
    <source>
        <dbReference type="ARBA" id="ARBA00023136"/>
    </source>
</evidence>
<dbReference type="Proteomes" id="UP000009885">
    <property type="component" value="Unassembled WGS sequence"/>
</dbReference>
<evidence type="ECO:0000256" key="10">
    <source>
        <dbReference type="RuleBase" id="RU363032"/>
    </source>
</evidence>
<dbReference type="GO" id="GO:0048473">
    <property type="term" value="P:D-methionine transmembrane transport"/>
    <property type="evidence" value="ECO:0007669"/>
    <property type="project" value="TreeGrafter"/>
</dbReference>
<evidence type="ECO:0000256" key="5">
    <source>
        <dbReference type="ARBA" id="ARBA00022596"/>
    </source>
</evidence>
<evidence type="ECO:0000256" key="1">
    <source>
        <dbReference type="ARBA" id="ARBA00004651"/>
    </source>
</evidence>
<dbReference type="PROSITE" id="PS50928">
    <property type="entry name" value="ABC_TM1"/>
    <property type="match status" value="1"/>
</dbReference>
<evidence type="ECO:0000256" key="7">
    <source>
        <dbReference type="ARBA" id="ARBA00022989"/>
    </source>
</evidence>
<sequence>MLGSSIDVSQLFEALYQTLLMVSISLVLGALIGVPLGILLVITKKGGIWEQTFIYHLLNPIINVLRSLPFIILLIAIVPFTKLIVGTSIGTEAAIVPLTVYVAPYIARLVENSLLEVNSGVIEASQAMGASPFQIIRYFLLPEALGSLILALTTSIIGLIGATAMAGAVGGGGIGDLALAYGYQRFDTMVIIITVVILVVMVQLIQSLGNLLARKVRKN</sequence>
<comment type="caution">
    <text evidence="12">The sequence shown here is derived from an EMBL/GenBank/DDBJ whole genome shotgun (WGS) entry which is preliminary data.</text>
</comment>
<evidence type="ECO:0000259" key="11">
    <source>
        <dbReference type="PROSITE" id="PS50928"/>
    </source>
</evidence>
<keyword evidence="8" id="KW-0406">Ion transport</keyword>
<dbReference type="Gene3D" id="1.10.3720.10">
    <property type="entry name" value="MetI-like"/>
    <property type="match status" value="1"/>
</dbReference>
<evidence type="ECO:0000313" key="12">
    <source>
        <dbReference type="EMBL" id="EKU46198.1"/>
    </source>
</evidence>
<evidence type="ECO:0000256" key="4">
    <source>
        <dbReference type="ARBA" id="ARBA00022475"/>
    </source>
</evidence>
<dbReference type="eggNOG" id="COG2011">
    <property type="taxonomic scope" value="Bacteria"/>
</dbReference>
<evidence type="ECO:0000256" key="6">
    <source>
        <dbReference type="ARBA" id="ARBA00022692"/>
    </source>
</evidence>
<evidence type="ECO:0000256" key="8">
    <source>
        <dbReference type="ARBA" id="ARBA00023112"/>
    </source>
</evidence>
<dbReference type="GO" id="GO:0015675">
    <property type="term" value="P:nickel cation transport"/>
    <property type="evidence" value="ECO:0007669"/>
    <property type="project" value="UniProtKB-KW"/>
</dbReference>
<keyword evidence="8" id="KW-0921">Nickel transport</keyword>
<feature type="transmembrane region" description="Helical" evidence="10">
    <location>
        <begin position="144"/>
        <end position="169"/>
    </location>
</feature>
<dbReference type="EMBL" id="AMSQ01000019">
    <property type="protein sequence ID" value="EKU46198.1"/>
    <property type="molecule type" value="Genomic_DNA"/>
</dbReference>
<evidence type="ECO:0000256" key="2">
    <source>
        <dbReference type="ARBA" id="ARBA00007069"/>
    </source>
</evidence>
<keyword evidence="9 10" id="KW-0472">Membrane</keyword>
<feature type="transmembrane region" description="Helical" evidence="10">
    <location>
        <begin position="54"/>
        <end position="77"/>
    </location>
</feature>
<keyword evidence="6 10" id="KW-0812">Transmembrane</keyword>
<keyword evidence="3 10" id="KW-0813">Transport</keyword>
<dbReference type="InterPro" id="IPR035906">
    <property type="entry name" value="MetI-like_sf"/>
</dbReference>
<feature type="transmembrane region" description="Helical" evidence="10">
    <location>
        <begin position="189"/>
        <end position="213"/>
    </location>
</feature>
<dbReference type="STRING" id="1229783.C273_09814"/>
<dbReference type="OrthoDB" id="9793490at2"/>
<gene>
    <name evidence="12" type="ORF">C273_09814</name>
</gene>
<reference evidence="12 13" key="1">
    <citation type="journal article" date="2013" name="Genome Announc.">
        <title>Genome Sequence of Staphylococcus massiliensis Strain S46, Isolated from the Surface of Healthy Human Skin.</title>
        <authorList>
            <person name="Srivastav R."/>
            <person name="Singh A."/>
            <person name="Jangir P.K."/>
            <person name="Kumari C."/>
            <person name="Muduli S."/>
            <person name="Sharma R."/>
        </authorList>
    </citation>
    <scope>NUCLEOTIDE SEQUENCE [LARGE SCALE GENOMIC DNA]</scope>
    <source>
        <strain evidence="12 13">S46</strain>
    </source>
</reference>
<comment type="similarity">
    <text evidence="2">Belongs to the binding-protein-dependent transport system permease family. CysTW subfamily.</text>
</comment>
<accession>K9AFX0</accession>
<name>K9AFX0_9STAP</name>
<dbReference type="FunFam" id="1.10.3720.10:FF:000002">
    <property type="entry name" value="D-methionine ABC transporter permease MetI"/>
    <property type="match status" value="1"/>
</dbReference>
<dbReference type="NCBIfam" id="NF008049">
    <property type="entry name" value="PRK10782.1"/>
    <property type="match status" value="1"/>
</dbReference>
<feature type="transmembrane region" description="Helical" evidence="10">
    <location>
        <begin position="83"/>
        <end position="103"/>
    </location>
</feature>
<dbReference type="CDD" id="cd06261">
    <property type="entry name" value="TM_PBP2"/>
    <property type="match status" value="1"/>
</dbReference>
<dbReference type="Pfam" id="PF00528">
    <property type="entry name" value="BPD_transp_1"/>
    <property type="match status" value="1"/>
</dbReference>
<feature type="transmembrane region" description="Helical" evidence="10">
    <location>
        <begin position="20"/>
        <end position="42"/>
    </location>
</feature>
<keyword evidence="5" id="KW-0533">Nickel</keyword>
<dbReference type="AlphaFoldDB" id="K9AFX0"/>
<dbReference type="PATRIC" id="fig|1229783.3.peg.1960"/>
<dbReference type="SUPFAM" id="SSF161098">
    <property type="entry name" value="MetI-like"/>
    <property type="match status" value="1"/>
</dbReference>
<protein>
    <submittedName>
        <fullName evidence="12">Putative ABC transporter permease</fullName>
    </submittedName>
</protein>
<feature type="domain" description="ABC transmembrane type-1" evidence="11">
    <location>
        <begin position="15"/>
        <end position="206"/>
    </location>
</feature>
<evidence type="ECO:0000313" key="13">
    <source>
        <dbReference type="Proteomes" id="UP000009885"/>
    </source>
</evidence>
<proteinExistence type="inferred from homology"/>
<dbReference type="InterPro" id="IPR051322">
    <property type="entry name" value="AA_ABC_Transporter_Permease"/>
</dbReference>
<dbReference type="RefSeq" id="WP_009384481.1">
    <property type="nucleotide sequence ID" value="NZ_AMSQ01000019.1"/>
</dbReference>
<dbReference type="InterPro" id="IPR000515">
    <property type="entry name" value="MetI-like"/>
</dbReference>
<evidence type="ECO:0000256" key="3">
    <source>
        <dbReference type="ARBA" id="ARBA00022448"/>
    </source>
</evidence>